<proteinExistence type="predicted"/>
<sequence length="50" mass="5439">MVKKSVKTLDKREHFVYNKCIYVNAVTELSAGEDYREGAVGESSCPDGGG</sequence>
<name>A0A1H7FHY8_RUMAL</name>
<dbReference type="RefSeq" id="WP_170844229.1">
    <property type="nucleotide sequence ID" value="NZ_FOAT01000001.1"/>
</dbReference>
<evidence type="ECO:0000313" key="2">
    <source>
        <dbReference type="Proteomes" id="UP000186015"/>
    </source>
</evidence>
<dbReference type="Proteomes" id="UP000186015">
    <property type="component" value="Unassembled WGS sequence"/>
</dbReference>
<dbReference type="AlphaFoldDB" id="A0A1H7FHY8"/>
<dbReference type="EMBL" id="FOAT01000001">
    <property type="protein sequence ID" value="SEK23730.1"/>
    <property type="molecule type" value="Genomic_DNA"/>
</dbReference>
<gene>
    <name evidence="1" type="ORF">SAMN05216469_101210</name>
</gene>
<protein>
    <submittedName>
        <fullName evidence="1">Uncharacterized protein</fullName>
    </submittedName>
</protein>
<organism evidence="1 2">
    <name type="scientific">Ruminococcus albus</name>
    <dbReference type="NCBI Taxonomy" id="1264"/>
    <lineage>
        <taxon>Bacteria</taxon>
        <taxon>Bacillati</taxon>
        <taxon>Bacillota</taxon>
        <taxon>Clostridia</taxon>
        <taxon>Eubacteriales</taxon>
        <taxon>Oscillospiraceae</taxon>
        <taxon>Ruminococcus</taxon>
    </lineage>
</organism>
<reference evidence="1 2" key="1">
    <citation type="submission" date="2016-10" db="EMBL/GenBank/DDBJ databases">
        <authorList>
            <person name="de Groot N.N."/>
        </authorList>
    </citation>
    <scope>NUCLEOTIDE SEQUENCE [LARGE SCALE GENOMIC DNA]</scope>
    <source>
        <strain evidence="1 2">KH2T6</strain>
    </source>
</reference>
<evidence type="ECO:0000313" key="1">
    <source>
        <dbReference type="EMBL" id="SEK23730.1"/>
    </source>
</evidence>
<accession>A0A1H7FHY8</accession>